<comment type="subcellular location">
    <subcellularLocation>
        <location evidence="4">Nucleus</location>
    </subcellularLocation>
</comment>
<feature type="domain" description="SET" evidence="6">
    <location>
        <begin position="26"/>
        <end position="274"/>
    </location>
</feature>
<feature type="compositionally biased region" description="Acidic residues" evidence="5">
    <location>
        <begin position="217"/>
        <end position="227"/>
    </location>
</feature>
<evidence type="ECO:0000256" key="1">
    <source>
        <dbReference type="ARBA" id="ARBA00022603"/>
    </source>
</evidence>
<reference evidence="7 8" key="1">
    <citation type="submission" date="2016-02" db="EMBL/GenBank/DDBJ databases">
        <title>WGS assembly of Manihot esculenta.</title>
        <authorList>
            <person name="Bredeson J.V."/>
            <person name="Prochnik S.E."/>
            <person name="Lyons J.B."/>
            <person name="Schmutz J."/>
            <person name="Grimwood J."/>
            <person name="Vrebalov J."/>
            <person name="Bart R.S."/>
            <person name="Amuge T."/>
            <person name="Ferguson M.E."/>
            <person name="Green R."/>
            <person name="Putnam N."/>
            <person name="Stites J."/>
            <person name="Rounsley S."/>
            <person name="Rokhsar D.S."/>
        </authorList>
    </citation>
    <scope>NUCLEOTIDE SEQUENCE [LARGE SCALE GENOMIC DNA]</scope>
    <source>
        <strain evidence="8">cv. AM560-2</strain>
        <tissue evidence="7">Leaf</tissue>
    </source>
</reference>
<dbReference type="GO" id="GO:0032259">
    <property type="term" value="P:methylation"/>
    <property type="evidence" value="ECO:0007669"/>
    <property type="project" value="UniProtKB-KW"/>
</dbReference>
<protein>
    <recommendedName>
        <fullName evidence="4">N-lysine methyltransferase</fullName>
        <ecNumber evidence="4">2.1.1.-</ecNumber>
    </recommendedName>
</protein>
<dbReference type="InterPro" id="IPR001214">
    <property type="entry name" value="SET_dom"/>
</dbReference>
<dbReference type="InterPro" id="IPR046341">
    <property type="entry name" value="SET_dom_sf"/>
</dbReference>
<dbReference type="STRING" id="3983.A0A251K0R9"/>
<evidence type="ECO:0000313" key="8">
    <source>
        <dbReference type="Proteomes" id="UP000091857"/>
    </source>
</evidence>
<organism evidence="7 8">
    <name type="scientific">Manihot esculenta</name>
    <name type="common">Cassava</name>
    <name type="synonym">Jatropha manihot</name>
    <dbReference type="NCBI Taxonomy" id="3983"/>
    <lineage>
        <taxon>Eukaryota</taxon>
        <taxon>Viridiplantae</taxon>
        <taxon>Streptophyta</taxon>
        <taxon>Embryophyta</taxon>
        <taxon>Tracheophyta</taxon>
        <taxon>Spermatophyta</taxon>
        <taxon>Magnoliopsida</taxon>
        <taxon>eudicotyledons</taxon>
        <taxon>Gunneridae</taxon>
        <taxon>Pentapetalae</taxon>
        <taxon>rosids</taxon>
        <taxon>fabids</taxon>
        <taxon>Malpighiales</taxon>
        <taxon>Euphorbiaceae</taxon>
        <taxon>Crotonoideae</taxon>
        <taxon>Manihoteae</taxon>
        <taxon>Manihot</taxon>
    </lineage>
</organism>
<accession>A0A251K0R9</accession>
<dbReference type="Gene3D" id="3.90.1420.10">
    <property type="entry name" value="Rubisco LSMT, substrate-binding domain"/>
    <property type="match status" value="1"/>
</dbReference>
<evidence type="ECO:0000256" key="3">
    <source>
        <dbReference type="ARBA" id="ARBA00022691"/>
    </source>
</evidence>
<evidence type="ECO:0000313" key="7">
    <source>
        <dbReference type="EMBL" id="OAY34159.1"/>
    </source>
</evidence>
<keyword evidence="3 4" id="KW-0949">S-adenosyl-L-methionine</keyword>
<dbReference type="AlphaFoldDB" id="A0A251K0R9"/>
<gene>
    <name evidence="7" type="ORF">MANES_13G154300</name>
</gene>
<keyword evidence="1 4" id="KW-0489">Methyltransferase</keyword>
<evidence type="ECO:0000259" key="6">
    <source>
        <dbReference type="PROSITE" id="PS50280"/>
    </source>
</evidence>
<dbReference type="OMA" id="EMDNPCD"/>
<dbReference type="SUPFAM" id="SSF82199">
    <property type="entry name" value="SET domain"/>
    <property type="match status" value="1"/>
</dbReference>
<dbReference type="Gene3D" id="3.90.1410.10">
    <property type="entry name" value="set domain protein methyltransferase, domain 1"/>
    <property type="match status" value="1"/>
</dbReference>
<sequence>MAPSSSRRLRAFKRWMNSQGIRWSSDALCFVDTPEQGISVKALRDVKEGEVVATIPKAACLTIKTSGGRDFIQAARLDGCLGLAVALMYERSLGNNSPWAAYLQLLPDRECIPLVWTLDEVDHLLPGTELHRIVKEDKALMYDDWKENIMPLVDALDLVPESFGAEQYFAARSLVASRSFQIDDYHGSGMVPLADLFNHKTQAEDVHFTCGAFDSKSDDEDEGEESSNNDSYTENAIDEEPSSALDCSSDDSKVLEMIMVKDVKTGAEIFNTYGIIGNAALLHRYGFTEPDNPYDIVNIDLELVLNWSLSLFSGRYSRARLSLWRKLDYSGCVSQNAEYFEISFNGEPQVELLILLYMMLLPEDEYCKLDLAVSIACNHKESISTILSEKCNISWENGSEVKKDLLLTESVCSALLWLADKRESLYGLSSMKDDMEALEKCNKKERKLYHSLMLRVSERRILEKLRTYATVGAELLETTKRASIRKRLKRT</sequence>
<dbReference type="OrthoDB" id="441812at2759"/>
<keyword evidence="2 4" id="KW-0808">Transferase</keyword>
<evidence type="ECO:0000256" key="4">
    <source>
        <dbReference type="PIRNR" id="PIRNR011771"/>
    </source>
</evidence>
<feature type="region of interest" description="Disordered" evidence="5">
    <location>
        <begin position="212"/>
        <end position="248"/>
    </location>
</feature>
<dbReference type="InterPro" id="IPR050600">
    <property type="entry name" value="SETD3_SETD6_MTase"/>
</dbReference>
<comment type="function">
    <text evidence="4">Protein-lysine N-methyltransferase.</text>
</comment>
<keyword evidence="8" id="KW-1185">Reference proteome</keyword>
<dbReference type="Gramene" id="Manes.13G154300.1.v8.1">
    <property type="protein sequence ID" value="Manes.13G154300.1.v8.1.CDS"/>
    <property type="gene ID" value="Manes.13G154300.v8.1"/>
</dbReference>
<dbReference type="GO" id="GO:0016279">
    <property type="term" value="F:protein-lysine N-methyltransferase activity"/>
    <property type="evidence" value="ECO:0000318"/>
    <property type="project" value="GO_Central"/>
</dbReference>
<dbReference type="Proteomes" id="UP000091857">
    <property type="component" value="Chromosome 13"/>
</dbReference>
<dbReference type="EMBL" id="CM004399">
    <property type="protein sequence ID" value="OAY34158.1"/>
    <property type="molecule type" value="Genomic_DNA"/>
</dbReference>
<dbReference type="InterPro" id="IPR036464">
    <property type="entry name" value="Rubisco_LSMT_subst-bd_sf"/>
</dbReference>
<comment type="similarity">
    <text evidence="4">Belongs to the class V-like SAM-binding methyltransferase superfamily. Histone-lysine methyltransferase family. SETD6 subfamily.</text>
</comment>
<evidence type="ECO:0000256" key="2">
    <source>
        <dbReference type="ARBA" id="ARBA00022679"/>
    </source>
</evidence>
<dbReference type="GO" id="GO:0005634">
    <property type="term" value="C:nucleus"/>
    <property type="evidence" value="ECO:0000318"/>
    <property type="project" value="GO_Central"/>
</dbReference>
<dbReference type="CDD" id="cd10527">
    <property type="entry name" value="SET_LSMT"/>
    <property type="match status" value="1"/>
</dbReference>
<dbReference type="PIRSF" id="PIRSF011771">
    <property type="entry name" value="RMS1_SET"/>
    <property type="match status" value="1"/>
</dbReference>
<name>A0A251K0R9_MANES</name>
<dbReference type="PROSITE" id="PS50280">
    <property type="entry name" value="SET"/>
    <property type="match status" value="1"/>
</dbReference>
<evidence type="ECO:0000256" key="5">
    <source>
        <dbReference type="SAM" id="MobiDB-lite"/>
    </source>
</evidence>
<keyword evidence="4" id="KW-0539">Nucleus</keyword>
<proteinExistence type="inferred from homology"/>
<dbReference type="InterPro" id="IPR011383">
    <property type="entry name" value="N-lys_methylase_SETD6"/>
</dbReference>
<dbReference type="PANTHER" id="PTHR13271:SF34">
    <property type="entry name" value="N-LYSINE METHYLTRANSFERASE SETD6"/>
    <property type="match status" value="1"/>
</dbReference>
<dbReference type="PANTHER" id="PTHR13271">
    <property type="entry name" value="UNCHARACTERIZED PUTATIVE METHYLTRANSFERASE"/>
    <property type="match status" value="1"/>
</dbReference>
<dbReference type="EC" id="2.1.1.-" evidence="4"/>
<dbReference type="EMBL" id="CM004399">
    <property type="protein sequence ID" value="OAY34159.1"/>
    <property type="molecule type" value="Genomic_DNA"/>
</dbReference>